<evidence type="ECO:0000256" key="1">
    <source>
        <dbReference type="ARBA" id="ARBA00004479"/>
    </source>
</evidence>
<reference evidence="14" key="1">
    <citation type="submission" date="2025-08" db="UniProtKB">
        <authorList>
            <consortium name="Ensembl"/>
        </authorList>
    </citation>
    <scope>IDENTIFICATION</scope>
</reference>
<evidence type="ECO:0000313" key="14">
    <source>
        <dbReference type="Ensembl" id="ENSACOP00000018489.1"/>
    </source>
</evidence>
<keyword evidence="6 12" id="KW-1133">Transmembrane helix</keyword>
<dbReference type="Ensembl" id="ENSACOT00000019156.1">
    <property type="protein sequence ID" value="ENSACOP00000018489.1"/>
    <property type="gene ID" value="ENSACOG00000012751.1"/>
</dbReference>
<dbReference type="InterPro" id="IPR037055">
    <property type="entry name" value="MHC_I-like_Ag-recog_sf"/>
</dbReference>
<evidence type="ECO:0000256" key="5">
    <source>
        <dbReference type="ARBA" id="ARBA00022859"/>
    </source>
</evidence>
<reference evidence="14" key="2">
    <citation type="submission" date="2025-09" db="UniProtKB">
        <authorList>
            <consortium name="Ensembl"/>
        </authorList>
    </citation>
    <scope>IDENTIFICATION</scope>
</reference>
<keyword evidence="5" id="KW-0391">Immunity</keyword>
<dbReference type="InterPro" id="IPR001039">
    <property type="entry name" value="MHC_I_a_a1/a2"/>
</dbReference>
<dbReference type="InterPro" id="IPR011161">
    <property type="entry name" value="MHC_I-like_Ag-recog"/>
</dbReference>
<dbReference type="Pfam" id="PF00129">
    <property type="entry name" value="MHC_I"/>
    <property type="match status" value="1"/>
</dbReference>
<evidence type="ECO:0000313" key="15">
    <source>
        <dbReference type="Proteomes" id="UP000694522"/>
    </source>
</evidence>
<dbReference type="SMART" id="SM00407">
    <property type="entry name" value="IGc1"/>
    <property type="match status" value="1"/>
</dbReference>
<dbReference type="GO" id="GO:0005615">
    <property type="term" value="C:extracellular space"/>
    <property type="evidence" value="ECO:0007669"/>
    <property type="project" value="TreeGrafter"/>
</dbReference>
<dbReference type="PANTHER" id="PTHR16675:SF242">
    <property type="entry name" value="MAJOR HISTOCOMPATIBILITY COMPLEX CLASS I-RELATED GENE PROTEIN"/>
    <property type="match status" value="1"/>
</dbReference>
<evidence type="ECO:0000256" key="6">
    <source>
        <dbReference type="ARBA" id="ARBA00022989"/>
    </source>
</evidence>
<keyword evidence="2" id="KW-0490">MHC I</keyword>
<dbReference type="PROSITE" id="PS00290">
    <property type="entry name" value="IG_MHC"/>
    <property type="match status" value="1"/>
</dbReference>
<organism evidence="14 15">
    <name type="scientific">Amazona collaria</name>
    <name type="common">yellow-billed parrot</name>
    <dbReference type="NCBI Taxonomy" id="241587"/>
    <lineage>
        <taxon>Eukaryota</taxon>
        <taxon>Metazoa</taxon>
        <taxon>Chordata</taxon>
        <taxon>Craniata</taxon>
        <taxon>Vertebrata</taxon>
        <taxon>Euteleostomi</taxon>
        <taxon>Archelosauria</taxon>
        <taxon>Archosauria</taxon>
        <taxon>Dinosauria</taxon>
        <taxon>Saurischia</taxon>
        <taxon>Theropoda</taxon>
        <taxon>Coelurosauria</taxon>
        <taxon>Aves</taxon>
        <taxon>Neognathae</taxon>
        <taxon>Neoaves</taxon>
        <taxon>Telluraves</taxon>
        <taxon>Australaves</taxon>
        <taxon>Psittaciformes</taxon>
        <taxon>Psittacidae</taxon>
        <taxon>Amazona</taxon>
    </lineage>
</organism>
<evidence type="ECO:0000256" key="9">
    <source>
        <dbReference type="ARBA" id="ARBA00023180"/>
    </source>
</evidence>
<dbReference type="Gene3D" id="3.30.500.10">
    <property type="entry name" value="MHC class I-like antigen recognition-like"/>
    <property type="match status" value="1"/>
</dbReference>
<keyword evidence="8" id="KW-1015">Disulfide bond</keyword>
<dbReference type="InterPro" id="IPR003597">
    <property type="entry name" value="Ig_C1-set"/>
</dbReference>
<dbReference type="FunFam" id="3.30.500.10:FF:000001">
    <property type="entry name" value="H-2 class I histocompatibility antigen, alpha chain"/>
    <property type="match status" value="1"/>
</dbReference>
<evidence type="ECO:0000256" key="2">
    <source>
        <dbReference type="ARBA" id="ARBA00022451"/>
    </source>
</evidence>
<sequence length="436" mass="49760">MRTQMPPITHNPLIPRSGPWDTPPLCYHITLCVPTVLHSLRYFYVAVSDPSPGVPWYQLVGYVDGNPFVRYTSESKRMEPQTHWIEANVDQEYWDTETQIVRGIQQVDYSNLDILRDRYNQSGGSHTVQRMSGCDILDDGSTRGYRQEAYDRKDIIAFDMDTRTLIVANTAAQVTKRKWERHGSVAERHKNYLENTCVEWLNKYVRYGQNVLDRRVPPTVRVSGKEEEDGILTLTCRARGFYPRPIVISWLKDGEVRDQDTQWGSIAPNSDGTYYMWATIEANPRDKDRFRCKVEHASLLQPGLYALESQSDPSSTLLVVAVVVIILLIIIAGVFFWKYKLKKNKKDGYKMPAGMDMASASSPTGRRGMWDEEETGPLTQTGQRGIPYHSTSYPGWKNSGLCYTVVPELFLPQPVGVAFLQFSSPSLRERRRGGSE</sequence>
<dbReference type="InterPro" id="IPR007110">
    <property type="entry name" value="Ig-like_dom"/>
</dbReference>
<evidence type="ECO:0000256" key="10">
    <source>
        <dbReference type="RuleBase" id="RU004439"/>
    </source>
</evidence>
<dbReference type="FunFam" id="2.60.40.10:FF:000204">
    <property type="entry name" value="Major histocompatibility complex, class I-related protein"/>
    <property type="match status" value="1"/>
</dbReference>
<feature type="transmembrane region" description="Helical" evidence="12">
    <location>
        <begin position="317"/>
        <end position="337"/>
    </location>
</feature>
<dbReference type="SUPFAM" id="SSF48726">
    <property type="entry name" value="Immunoglobulin"/>
    <property type="match status" value="1"/>
</dbReference>
<evidence type="ECO:0000256" key="8">
    <source>
        <dbReference type="ARBA" id="ARBA00023157"/>
    </source>
</evidence>
<keyword evidence="4" id="KW-0732">Signal</keyword>
<dbReference type="GO" id="GO:0009897">
    <property type="term" value="C:external side of plasma membrane"/>
    <property type="evidence" value="ECO:0007669"/>
    <property type="project" value="TreeGrafter"/>
</dbReference>
<dbReference type="PROSITE" id="PS50835">
    <property type="entry name" value="IG_LIKE"/>
    <property type="match status" value="1"/>
</dbReference>
<keyword evidence="3 12" id="KW-0812">Transmembrane</keyword>
<keyword evidence="9" id="KW-0325">Glycoprotein</keyword>
<dbReference type="GO" id="GO:0006955">
    <property type="term" value="P:immune response"/>
    <property type="evidence" value="ECO:0007669"/>
    <property type="project" value="TreeGrafter"/>
</dbReference>
<keyword evidence="7 12" id="KW-0472">Membrane</keyword>
<evidence type="ECO:0000256" key="4">
    <source>
        <dbReference type="ARBA" id="ARBA00022729"/>
    </source>
</evidence>
<evidence type="ECO:0000256" key="11">
    <source>
        <dbReference type="SAM" id="MobiDB-lite"/>
    </source>
</evidence>
<feature type="region of interest" description="Disordered" evidence="11">
    <location>
        <begin position="358"/>
        <end position="384"/>
    </location>
</feature>
<evidence type="ECO:0000259" key="13">
    <source>
        <dbReference type="PROSITE" id="PS50835"/>
    </source>
</evidence>
<evidence type="ECO:0000256" key="7">
    <source>
        <dbReference type="ARBA" id="ARBA00023136"/>
    </source>
</evidence>
<accession>A0A8B9G6K1</accession>
<dbReference type="GO" id="GO:0042612">
    <property type="term" value="C:MHC class I protein complex"/>
    <property type="evidence" value="ECO:0007669"/>
    <property type="project" value="UniProtKB-KW"/>
</dbReference>
<dbReference type="Pfam" id="PF07654">
    <property type="entry name" value="C1-set"/>
    <property type="match status" value="1"/>
</dbReference>
<dbReference type="GO" id="GO:0002474">
    <property type="term" value="P:antigen processing and presentation of peptide antigen via MHC class I"/>
    <property type="evidence" value="ECO:0007669"/>
    <property type="project" value="UniProtKB-KW"/>
</dbReference>
<keyword evidence="15" id="KW-1185">Reference proteome</keyword>
<dbReference type="PANTHER" id="PTHR16675">
    <property type="entry name" value="MHC CLASS I-RELATED"/>
    <property type="match status" value="1"/>
</dbReference>
<dbReference type="InterPro" id="IPR013783">
    <property type="entry name" value="Ig-like_fold"/>
</dbReference>
<dbReference type="Gene3D" id="2.60.40.10">
    <property type="entry name" value="Immunoglobulins"/>
    <property type="match status" value="1"/>
</dbReference>
<protein>
    <recommendedName>
        <fullName evidence="13">Ig-like domain-containing protein</fullName>
    </recommendedName>
</protein>
<dbReference type="Proteomes" id="UP000694522">
    <property type="component" value="Unplaced"/>
</dbReference>
<dbReference type="InterPro" id="IPR050208">
    <property type="entry name" value="MHC_class-I_related"/>
</dbReference>
<comment type="similarity">
    <text evidence="10">Belongs to the MHC class I family.</text>
</comment>
<evidence type="ECO:0000256" key="3">
    <source>
        <dbReference type="ARBA" id="ARBA00022692"/>
    </source>
</evidence>
<dbReference type="InterPro" id="IPR036179">
    <property type="entry name" value="Ig-like_dom_sf"/>
</dbReference>
<comment type="subcellular location">
    <subcellularLocation>
        <location evidence="1">Membrane</location>
        <topology evidence="1">Single-pass type I membrane protein</topology>
    </subcellularLocation>
</comment>
<proteinExistence type="inferred from homology"/>
<evidence type="ECO:0000256" key="12">
    <source>
        <dbReference type="SAM" id="Phobius"/>
    </source>
</evidence>
<dbReference type="InterPro" id="IPR011162">
    <property type="entry name" value="MHC_I/II-like_Ag-recog"/>
</dbReference>
<dbReference type="SUPFAM" id="SSF54452">
    <property type="entry name" value="MHC antigen-recognition domain"/>
    <property type="match status" value="1"/>
</dbReference>
<name>A0A8B9G6K1_9PSIT</name>
<dbReference type="AlphaFoldDB" id="A0A8B9G6K1"/>
<feature type="domain" description="Ig-like" evidence="13">
    <location>
        <begin position="218"/>
        <end position="298"/>
    </location>
</feature>
<dbReference type="PRINTS" id="PR01638">
    <property type="entry name" value="MHCCLASSI"/>
</dbReference>
<dbReference type="InterPro" id="IPR003006">
    <property type="entry name" value="Ig/MHC_CS"/>
</dbReference>